<feature type="transmembrane region" description="Helical" evidence="5">
    <location>
        <begin position="57"/>
        <end position="75"/>
    </location>
</feature>
<feature type="region of interest" description="Disordered" evidence="4">
    <location>
        <begin position="1"/>
        <end position="27"/>
    </location>
</feature>
<dbReference type="Gene3D" id="3.60.20.40">
    <property type="match status" value="1"/>
</dbReference>
<dbReference type="GO" id="GO:0006751">
    <property type="term" value="P:glutathione catabolic process"/>
    <property type="evidence" value="ECO:0007669"/>
    <property type="project" value="InterPro"/>
</dbReference>
<dbReference type="GO" id="GO:0005886">
    <property type="term" value="C:plasma membrane"/>
    <property type="evidence" value="ECO:0007669"/>
    <property type="project" value="TreeGrafter"/>
</dbReference>
<dbReference type="OrthoDB" id="1081007at2759"/>
<evidence type="ECO:0000256" key="3">
    <source>
        <dbReference type="PIRSR" id="PIRSR600101-2"/>
    </source>
</evidence>
<feature type="active site" description="Nucleophile" evidence="2">
    <location>
        <position position="496"/>
    </location>
</feature>
<evidence type="ECO:0000256" key="5">
    <source>
        <dbReference type="SAM" id="Phobius"/>
    </source>
</evidence>
<dbReference type="Pfam" id="PF01019">
    <property type="entry name" value="G_glu_transpept"/>
    <property type="match status" value="1"/>
</dbReference>
<feature type="compositionally biased region" description="Basic and acidic residues" evidence="4">
    <location>
        <begin position="1"/>
        <end position="10"/>
    </location>
</feature>
<feature type="binding site" evidence="3">
    <location>
        <begin position="564"/>
        <end position="565"/>
    </location>
    <ligand>
        <name>L-glutamate</name>
        <dbReference type="ChEBI" id="CHEBI:29985"/>
    </ligand>
</feature>
<dbReference type="PRINTS" id="PR01210">
    <property type="entry name" value="GGTRANSPTASE"/>
</dbReference>
<dbReference type="InterPro" id="IPR043137">
    <property type="entry name" value="GGT_ssub_C"/>
</dbReference>
<organism evidence="6 7">
    <name type="scientific">Drosophila hydei</name>
    <name type="common">Fruit fly</name>
    <dbReference type="NCBI Taxonomy" id="7224"/>
    <lineage>
        <taxon>Eukaryota</taxon>
        <taxon>Metazoa</taxon>
        <taxon>Ecdysozoa</taxon>
        <taxon>Arthropoda</taxon>
        <taxon>Hexapoda</taxon>
        <taxon>Insecta</taxon>
        <taxon>Pterygota</taxon>
        <taxon>Neoptera</taxon>
        <taxon>Endopterygota</taxon>
        <taxon>Diptera</taxon>
        <taxon>Brachycera</taxon>
        <taxon>Muscomorpha</taxon>
        <taxon>Ephydroidea</taxon>
        <taxon>Drosophilidae</taxon>
        <taxon>Drosophila</taxon>
    </lineage>
</organism>
<dbReference type="FunFam" id="1.10.246.130:FF:000001">
    <property type="entry name" value="Gamma-glutamyltransferase 5 isoform 1"/>
    <property type="match status" value="1"/>
</dbReference>
<feature type="binding site" evidence="3">
    <location>
        <position position="538"/>
    </location>
    <ligand>
        <name>L-glutamate</name>
        <dbReference type="ChEBI" id="CHEBI:29985"/>
    </ligand>
</feature>
<dbReference type="InterPro" id="IPR029055">
    <property type="entry name" value="Ntn_hydrolases_N"/>
</dbReference>
<evidence type="ECO:0000313" key="6">
    <source>
        <dbReference type="Proteomes" id="UP000504633"/>
    </source>
</evidence>
<dbReference type="GO" id="GO:0036374">
    <property type="term" value="F:glutathione hydrolase activity"/>
    <property type="evidence" value="ECO:0007669"/>
    <property type="project" value="InterPro"/>
</dbReference>
<keyword evidence="5" id="KW-0472">Membrane</keyword>
<keyword evidence="1" id="KW-0800">Toxin</keyword>
<accession>A0A6J2SW80</accession>
<proteinExistence type="predicted"/>
<sequence length="684" mass="74254">MVHHSNDDAMNKIPLKSSNGLDDEEKNGDELMQDTAAAEEARREQMRANLLAWMKKLTIGLICFIGIALISYVIISLCLSDEQSLPPASVSDGSNMEATTATSEEIAVAGPAVAASTSPTTPPPSAAPILDDGDDKDNKNFTSKLGIYKHAAVCSDMDTCSQIGSNILERNGSAVDATIATMLCNGLLTSQSMGIGGGLIMNIYDRESQQGYQIDAQTVAPYASHQKMFDKDVNSSIIGPLSIAVPGEVMGYHLAYKRFGKLPWRELVEPSLKICETGYRMSMHQALNVEKVWPTIKDNLQYQSVFLNAETGDHHREGAILKPPAKLCNTYKLLAENGPMDFYNGTIAQMLAEDLKELGSIITLDDLDTYTADLRLSVTMPLGNDTLYAVPPVSSGSIVSHILSILEGYNFTRADLADDESYALTIHRITEAMKFGFARRAELGDPRFNDIRELVSQLNNPEYAAQHRAKINDNSVLSGPHEYGAQLSSEDDPYGTSSLAVLAPNGDAVSVTSSINYYFGSGLIGPRTGIILNDCMNDFSLKDNMFGLPQSQANVIDLHKRPMSSQSPMLLADQDGNIRLAIGAAGGSKILGAIVEVAARFLWFGDDLKAAEDAPRFYHQLLPDVLQYDEGRFSENVLSLLRKRGHTLKPLDRHNTAVVCAIGRNATAIYANADGRKRGDVAGF</sequence>
<reference evidence="7" key="1">
    <citation type="submission" date="2025-08" db="UniProtKB">
        <authorList>
            <consortium name="RefSeq"/>
        </authorList>
    </citation>
    <scope>IDENTIFICATION</scope>
    <source>
        <strain evidence="7">15085-1641.00</strain>
        <tissue evidence="7">Whole body</tissue>
    </source>
</reference>
<evidence type="ECO:0000256" key="4">
    <source>
        <dbReference type="SAM" id="MobiDB-lite"/>
    </source>
</evidence>
<dbReference type="AlphaFoldDB" id="A0A6J2SW80"/>
<dbReference type="PANTHER" id="PTHR11686:SF9">
    <property type="entry name" value="RE13973P"/>
    <property type="match status" value="1"/>
</dbReference>
<evidence type="ECO:0000256" key="1">
    <source>
        <dbReference type="ARBA" id="ARBA00084097"/>
    </source>
</evidence>
<gene>
    <name evidence="7" type="primary">LOC111598326</name>
</gene>
<evidence type="ECO:0000313" key="7">
    <source>
        <dbReference type="RefSeq" id="XP_030080139.1"/>
    </source>
</evidence>
<dbReference type="InterPro" id="IPR000101">
    <property type="entry name" value="GGT_peptidase"/>
</dbReference>
<feature type="binding site" evidence="3">
    <location>
        <position position="587"/>
    </location>
    <ligand>
        <name>L-glutamate</name>
        <dbReference type="ChEBI" id="CHEBI:29985"/>
    </ligand>
</feature>
<name>A0A6J2SW80_DROHY</name>
<keyword evidence="5" id="KW-1133">Transmembrane helix</keyword>
<protein>
    <submittedName>
        <fullName evidence="7">Scoloptoxin SSD14 isoform X2</fullName>
    </submittedName>
</protein>
<keyword evidence="6" id="KW-1185">Reference proteome</keyword>
<dbReference type="FunFam" id="3.60.20.40:FF:000001">
    <property type="entry name" value="Gamma-glutamyltranspeptidase 1"/>
    <property type="match status" value="1"/>
</dbReference>
<keyword evidence="1" id="KW-1202">Platelet aggregation activating toxin</keyword>
<feature type="binding site" evidence="3">
    <location>
        <begin position="514"/>
        <end position="516"/>
    </location>
    <ligand>
        <name>L-glutamate</name>
        <dbReference type="ChEBI" id="CHEBI:29985"/>
    </ligand>
</feature>
<dbReference type="Proteomes" id="UP000504633">
    <property type="component" value="Unplaced"/>
</dbReference>
<feature type="region of interest" description="Disordered" evidence="4">
    <location>
        <begin position="111"/>
        <end position="135"/>
    </location>
</feature>
<dbReference type="InterPro" id="IPR043138">
    <property type="entry name" value="GGT_lsub"/>
</dbReference>
<keyword evidence="1" id="KW-1199">Hemostasis impairing toxin</keyword>
<keyword evidence="5" id="KW-0812">Transmembrane</keyword>
<dbReference type="OMA" id="QAQIFTR"/>
<evidence type="ECO:0000256" key="2">
    <source>
        <dbReference type="PIRSR" id="PIRSR600101-1"/>
    </source>
</evidence>
<dbReference type="RefSeq" id="XP_030080139.1">
    <property type="nucleotide sequence ID" value="XM_030224279.1"/>
</dbReference>
<dbReference type="Gene3D" id="1.10.246.130">
    <property type="match status" value="1"/>
</dbReference>
<dbReference type="PANTHER" id="PTHR11686">
    <property type="entry name" value="GAMMA GLUTAMYL TRANSPEPTIDASE"/>
    <property type="match status" value="1"/>
</dbReference>
<dbReference type="GeneID" id="111598326"/>
<dbReference type="SUPFAM" id="SSF56235">
    <property type="entry name" value="N-terminal nucleophile aminohydrolases (Ntn hydrolases)"/>
    <property type="match status" value="1"/>
</dbReference>